<keyword evidence="3 6" id="KW-1133">Transmembrane helix</keyword>
<dbReference type="RefSeq" id="WP_072495403.1">
    <property type="nucleotide sequence ID" value="NZ_LT009719.1"/>
</dbReference>
<comment type="subcellular location">
    <subcellularLocation>
        <location evidence="1">Membrane</location>
        <topology evidence="1">Multi-pass membrane protein</topology>
    </subcellularLocation>
</comment>
<proteinExistence type="inferred from homology"/>
<keyword evidence="2 6" id="KW-0812">Transmembrane</keyword>
<feature type="transmembrane region" description="Helical" evidence="6">
    <location>
        <begin position="156"/>
        <end position="178"/>
    </location>
</feature>
<feature type="transmembrane region" description="Helical" evidence="6">
    <location>
        <begin position="28"/>
        <end position="52"/>
    </location>
</feature>
<reference evidence="7 8" key="1">
    <citation type="submission" date="2016-01" db="EMBL/GenBank/DDBJ databases">
        <authorList>
            <person name="Regsiter A."/>
            <person name="william w."/>
        </authorList>
    </citation>
    <scope>NUCLEOTIDE SEQUENCE [LARGE SCALE GENOMIC DNA]</scope>
    <source>
        <strain evidence="7 8">CFBP 5494</strain>
    </source>
</reference>
<dbReference type="AlphaFoldDB" id="A0A9W5F211"/>
<evidence type="ECO:0000256" key="1">
    <source>
        <dbReference type="ARBA" id="ARBA00004141"/>
    </source>
</evidence>
<feature type="transmembrane region" description="Helical" evidence="6">
    <location>
        <begin position="190"/>
        <end position="211"/>
    </location>
</feature>
<dbReference type="InterPro" id="IPR024002">
    <property type="entry name" value="For/NO2_transpt_CS"/>
</dbReference>
<evidence type="ECO:0000313" key="8">
    <source>
        <dbReference type="Proteomes" id="UP000191933"/>
    </source>
</evidence>
<name>A0A9W5F211_9HYPH</name>
<protein>
    <submittedName>
        <fullName evidence="7">Formate/nitrite transporter</fullName>
    </submittedName>
</protein>
<dbReference type="InterPro" id="IPR023271">
    <property type="entry name" value="Aquaporin-like"/>
</dbReference>
<dbReference type="Proteomes" id="UP000191933">
    <property type="component" value="Unassembled WGS sequence"/>
</dbReference>
<evidence type="ECO:0000313" key="7">
    <source>
        <dbReference type="EMBL" id="CUW96873.1"/>
    </source>
</evidence>
<dbReference type="Gene3D" id="1.20.1080.10">
    <property type="entry name" value="Glycerol uptake facilitator protein"/>
    <property type="match status" value="1"/>
</dbReference>
<organism evidence="7 8">
    <name type="scientific">Agrobacterium genomosp. 2 str. CFBP 5494</name>
    <dbReference type="NCBI Taxonomy" id="1183436"/>
    <lineage>
        <taxon>Bacteria</taxon>
        <taxon>Pseudomonadati</taxon>
        <taxon>Pseudomonadota</taxon>
        <taxon>Alphaproteobacteria</taxon>
        <taxon>Hyphomicrobiales</taxon>
        <taxon>Rhizobiaceae</taxon>
        <taxon>Rhizobium/Agrobacterium group</taxon>
        <taxon>Agrobacterium</taxon>
        <taxon>Agrobacterium tumefaciens complex</taxon>
    </lineage>
</organism>
<dbReference type="EMBL" id="FBVY01000031">
    <property type="protein sequence ID" value="CUW96873.1"/>
    <property type="molecule type" value="Genomic_DNA"/>
</dbReference>
<sequence>MTSFPTPAELTDDVFETMRDKASMPARTILTLGVLAGVYIGFAGLFSITVLAGASVLPFGVAQLLAGAVFTIGLAAVQLAGAELFTGNTLIIGPCALGRVPLKEATGALALAYVGNLFGSLLLVVVALCADLHSSGDGKVGAALVELGTVKVYKSFFATVVSGILANFLVCLAVWLAASGKTTVEKLAGLSLPVAAFVALGLEHSVANMFLMPYAYLVSDTSSAITGHAVIANVTASTIGNLLGGGGLALAYASIAEKDVQK</sequence>
<dbReference type="PANTHER" id="PTHR30520">
    <property type="entry name" value="FORMATE TRANSPORTER-RELATED"/>
    <property type="match status" value="1"/>
</dbReference>
<dbReference type="Pfam" id="PF01226">
    <property type="entry name" value="Form_Nir_trans"/>
    <property type="match status" value="1"/>
</dbReference>
<accession>A0A9W5F211</accession>
<dbReference type="InterPro" id="IPR000292">
    <property type="entry name" value="For/NO2_transpt"/>
</dbReference>
<evidence type="ECO:0000256" key="6">
    <source>
        <dbReference type="SAM" id="Phobius"/>
    </source>
</evidence>
<dbReference type="PANTHER" id="PTHR30520:SF6">
    <property type="entry name" value="FORMATE_NITRATE FAMILY TRANSPORTER (EUROFUNG)"/>
    <property type="match status" value="1"/>
</dbReference>
<gene>
    <name evidence="7" type="ORF">AGR2A_Lc20029</name>
</gene>
<evidence type="ECO:0000256" key="2">
    <source>
        <dbReference type="ARBA" id="ARBA00022692"/>
    </source>
</evidence>
<keyword evidence="4 6" id="KW-0472">Membrane</keyword>
<evidence type="ECO:0000256" key="5">
    <source>
        <dbReference type="ARBA" id="ARBA00049660"/>
    </source>
</evidence>
<feature type="transmembrane region" description="Helical" evidence="6">
    <location>
        <begin position="64"/>
        <end position="85"/>
    </location>
</feature>
<dbReference type="PROSITE" id="PS01006">
    <property type="entry name" value="FORMATE_NITRITE_TP_2"/>
    <property type="match status" value="1"/>
</dbReference>
<dbReference type="GO" id="GO:0005886">
    <property type="term" value="C:plasma membrane"/>
    <property type="evidence" value="ECO:0007669"/>
    <property type="project" value="TreeGrafter"/>
</dbReference>
<comment type="similarity">
    <text evidence="5">Belongs to the FNT transporter (TC 1.A.16) family.</text>
</comment>
<evidence type="ECO:0000256" key="4">
    <source>
        <dbReference type="ARBA" id="ARBA00023136"/>
    </source>
</evidence>
<dbReference type="GO" id="GO:0015499">
    <property type="term" value="F:formate transmembrane transporter activity"/>
    <property type="evidence" value="ECO:0007669"/>
    <property type="project" value="TreeGrafter"/>
</dbReference>
<feature type="transmembrane region" description="Helical" evidence="6">
    <location>
        <begin position="231"/>
        <end position="253"/>
    </location>
</feature>
<comment type="caution">
    <text evidence="7">The sequence shown here is derived from an EMBL/GenBank/DDBJ whole genome shotgun (WGS) entry which is preliminary data.</text>
</comment>
<feature type="transmembrane region" description="Helical" evidence="6">
    <location>
        <begin position="106"/>
        <end position="128"/>
    </location>
</feature>
<evidence type="ECO:0000256" key="3">
    <source>
        <dbReference type="ARBA" id="ARBA00022989"/>
    </source>
</evidence>
<keyword evidence="8" id="KW-1185">Reference proteome</keyword>